<keyword evidence="2" id="KW-1185">Reference proteome</keyword>
<organism evidence="1 2">
    <name type="scientific">Cymbomonas tetramitiformis</name>
    <dbReference type="NCBI Taxonomy" id="36881"/>
    <lineage>
        <taxon>Eukaryota</taxon>
        <taxon>Viridiplantae</taxon>
        <taxon>Chlorophyta</taxon>
        <taxon>Pyramimonadophyceae</taxon>
        <taxon>Pyramimonadales</taxon>
        <taxon>Pyramimonadaceae</taxon>
        <taxon>Cymbomonas</taxon>
    </lineage>
</organism>
<dbReference type="EMBL" id="LGRX02029702">
    <property type="protein sequence ID" value="KAK3246547.1"/>
    <property type="molecule type" value="Genomic_DNA"/>
</dbReference>
<gene>
    <name evidence="1" type="ORF">CYMTET_43921</name>
</gene>
<accession>A0AAE0F057</accession>
<comment type="caution">
    <text evidence="1">The sequence shown here is derived from an EMBL/GenBank/DDBJ whole genome shotgun (WGS) entry which is preliminary data.</text>
</comment>
<dbReference type="Proteomes" id="UP001190700">
    <property type="component" value="Unassembled WGS sequence"/>
</dbReference>
<protein>
    <submittedName>
        <fullName evidence="1">Uncharacterized protein</fullName>
    </submittedName>
</protein>
<evidence type="ECO:0000313" key="2">
    <source>
        <dbReference type="Proteomes" id="UP001190700"/>
    </source>
</evidence>
<proteinExistence type="predicted"/>
<dbReference type="AlphaFoldDB" id="A0AAE0F057"/>
<sequence>MPYASRLAENVGNRDVLRMLFKEIRFFLRRPHLPRTCPAPVAVERLRKHRTIAPVVMRPAVSELNVAAQEREAAMLEAVARRMEESRQSSLHLPEALQGDKLVMTVVGTVAFILLTMRCTSISASEEAA</sequence>
<reference evidence="1 2" key="1">
    <citation type="journal article" date="2015" name="Genome Biol. Evol.">
        <title>Comparative Genomics of a Bacterivorous Green Alga Reveals Evolutionary Causalities and Consequences of Phago-Mixotrophic Mode of Nutrition.</title>
        <authorList>
            <person name="Burns J.A."/>
            <person name="Paasch A."/>
            <person name="Narechania A."/>
            <person name="Kim E."/>
        </authorList>
    </citation>
    <scope>NUCLEOTIDE SEQUENCE [LARGE SCALE GENOMIC DNA]</scope>
    <source>
        <strain evidence="1 2">PLY_AMNH</strain>
    </source>
</reference>
<evidence type="ECO:0000313" key="1">
    <source>
        <dbReference type="EMBL" id="KAK3246547.1"/>
    </source>
</evidence>
<name>A0AAE0F057_9CHLO</name>